<dbReference type="RefSeq" id="WP_141195689.1">
    <property type="nucleotide sequence ID" value="NZ_CP041186.1"/>
</dbReference>
<dbReference type="AlphaFoldDB" id="A0A4Y6PLR5"/>
<dbReference type="InterPro" id="IPR004843">
    <property type="entry name" value="Calcineurin-like_PHP"/>
</dbReference>
<dbReference type="Gene3D" id="3.60.21.10">
    <property type="match status" value="1"/>
</dbReference>
<evidence type="ECO:0000259" key="1">
    <source>
        <dbReference type="Pfam" id="PF00149"/>
    </source>
</evidence>
<evidence type="ECO:0000313" key="2">
    <source>
        <dbReference type="EMBL" id="QDG49190.1"/>
    </source>
</evidence>
<organism evidence="2 3">
    <name type="scientific">Persicimonas caeni</name>
    <dbReference type="NCBI Taxonomy" id="2292766"/>
    <lineage>
        <taxon>Bacteria</taxon>
        <taxon>Deltaproteobacteria</taxon>
        <taxon>Bradymonadales</taxon>
        <taxon>Bradymonadaceae</taxon>
        <taxon>Persicimonas</taxon>
    </lineage>
</organism>
<dbReference type="GO" id="GO:0016787">
    <property type="term" value="F:hydrolase activity"/>
    <property type="evidence" value="ECO:0007669"/>
    <property type="project" value="InterPro"/>
</dbReference>
<evidence type="ECO:0000313" key="3">
    <source>
        <dbReference type="Proteomes" id="UP000315995"/>
    </source>
</evidence>
<dbReference type="InterPro" id="IPR051693">
    <property type="entry name" value="UPF0046_metallophosphoest"/>
</dbReference>
<dbReference type="PANTHER" id="PTHR12905">
    <property type="entry name" value="METALLOPHOSPHOESTERASE"/>
    <property type="match status" value="1"/>
</dbReference>
<keyword evidence="3" id="KW-1185">Reference proteome</keyword>
<dbReference type="Pfam" id="PF00149">
    <property type="entry name" value="Metallophos"/>
    <property type="match status" value="1"/>
</dbReference>
<dbReference type="SUPFAM" id="SSF56300">
    <property type="entry name" value="Metallo-dependent phosphatases"/>
    <property type="match status" value="1"/>
</dbReference>
<dbReference type="EMBL" id="CP041186">
    <property type="protein sequence ID" value="QDG49190.1"/>
    <property type="molecule type" value="Genomic_DNA"/>
</dbReference>
<sequence length="203" mass="22132">MTTLVAISDTHGRHRSVDVPDGDILVHAGDFSSFGSEDDLEDFNSWLGSLPHAEKIVVAGNCDHICETSPAEVRALLTEAHYLQDSAVEIAGLKFWGSPWQPIFHHMAFNLPRGEALAEKWAMIPADTDVLVTHGPPHGILDRTSRGQQVGDRALLARVTEVKPTCHIFGHVHESSGMVEQQGTCFINAACNAAGDRPFVYEL</sequence>
<dbReference type="CDD" id="cd07379">
    <property type="entry name" value="MPP_239FB"/>
    <property type="match status" value="1"/>
</dbReference>
<dbReference type="PANTHER" id="PTHR12905:SF0">
    <property type="entry name" value="CALCINEURIN-LIKE PHOSPHOESTERASE DOMAIN-CONTAINING PROTEIN"/>
    <property type="match status" value="1"/>
</dbReference>
<dbReference type="OrthoDB" id="332939at2"/>
<accession>A0A5B8XYS7</accession>
<feature type="domain" description="Calcineurin-like phosphoesterase" evidence="1">
    <location>
        <begin position="4"/>
        <end position="174"/>
    </location>
</feature>
<protein>
    <submittedName>
        <fullName evidence="2">Metallophosphoesterase</fullName>
    </submittedName>
</protein>
<dbReference type="InterPro" id="IPR029052">
    <property type="entry name" value="Metallo-depent_PP-like"/>
</dbReference>
<proteinExistence type="predicted"/>
<name>A0A4Y6PLR5_PERCE</name>
<gene>
    <name evidence="2" type="ORF">FIV42_00080</name>
</gene>
<reference evidence="2 3" key="1">
    <citation type="submission" date="2019-06" db="EMBL/GenBank/DDBJ databases">
        <title>Persicimonas caeni gen. nov., sp. nov., a predatory bacterium isolated from solar saltern.</title>
        <authorList>
            <person name="Wang S."/>
        </authorList>
    </citation>
    <scope>NUCLEOTIDE SEQUENCE [LARGE SCALE GENOMIC DNA]</scope>
    <source>
        <strain evidence="2 3">YN101</strain>
    </source>
</reference>
<accession>A0A4Y6PLR5</accession>
<dbReference type="Proteomes" id="UP000315995">
    <property type="component" value="Chromosome"/>
</dbReference>